<proteinExistence type="predicted"/>
<feature type="region of interest" description="Disordered" evidence="1">
    <location>
        <begin position="1"/>
        <end position="46"/>
    </location>
</feature>
<feature type="compositionally biased region" description="Basic and acidic residues" evidence="1">
    <location>
        <begin position="15"/>
        <end position="27"/>
    </location>
</feature>
<name>A0A6I6EPU7_9CLOT</name>
<dbReference type="AlphaFoldDB" id="A0A6I6EPU7"/>
<sequence>MDKKANSKKKSTNKINEKYQKEARKANIEIGEELSPKEQKRRSGVR</sequence>
<feature type="compositionally biased region" description="Basic residues" evidence="1">
    <location>
        <begin position="1"/>
        <end position="12"/>
    </location>
</feature>
<evidence type="ECO:0000313" key="2">
    <source>
        <dbReference type="EMBL" id="QGU95679.1"/>
    </source>
</evidence>
<gene>
    <name evidence="2" type="ORF">GOM49_11785</name>
</gene>
<evidence type="ECO:0000256" key="1">
    <source>
        <dbReference type="SAM" id="MobiDB-lite"/>
    </source>
</evidence>
<reference evidence="2 3" key="1">
    <citation type="submission" date="2019-12" db="EMBL/GenBank/DDBJ databases">
        <title>Genome sequenceing of Clostridium bovifaecis.</title>
        <authorList>
            <person name="Yao Y."/>
        </authorList>
    </citation>
    <scope>NUCLEOTIDE SEQUENCE [LARGE SCALE GENOMIC DNA]</scope>
    <source>
        <strain evidence="2 3">BXX</strain>
    </source>
</reference>
<evidence type="ECO:0000313" key="3">
    <source>
        <dbReference type="Proteomes" id="UP000422764"/>
    </source>
</evidence>
<keyword evidence="3" id="KW-1185">Reference proteome</keyword>
<dbReference type="EMBL" id="CP046522">
    <property type="protein sequence ID" value="QGU95679.1"/>
    <property type="molecule type" value="Genomic_DNA"/>
</dbReference>
<dbReference type="Proteomes" id="UP000422764">
    <property type="component" value="Chromosome"/>
</dbReference>
<protein>
    <submittedName>
        <fullName evidence="2">Uncharacterized protein</fullName>
    </submittedName>
</protein>
<accession>A0A6I6EPU7</accession>
<organism evidence="2 3">
    <name type="scientific">Clostridium bovifaecis</name>
    <dbReference type="NCBI Taxonomy" id="2184719"/>
    <lineage>
        <taxon>Bacteria</taxon>
        <taxon>Bacillati</taxon>
        <taxon>Bacillota</taxon>
        <taxon>Clostridia</taxon>
        <taxon>Eubacteriales</taxon>
        <taxon>Clostridiaceae</taxon>
        <taxon>Clostridium</taxon>
    </lineage>
</organism>